<comment type="caution">
    <text evidence="1">The sequence shown here is derived from an EMBL/GenBank/DDBJ whole genome shotgun (WGS) entry which is preliminary data.</text>
</comment>
<evidence type="ECO:0000313" key="2">
    <source>
        <dbReference type="Proteomes" id="UP000559256"/>
    </source>
</evidence>
<sequence>MVRNPITGENTFKENATTLIDQIVAPLNDLKIPFSTTQGVYLTQDAPPPSLILWFFDSRGGFADTSEPNPPNPQGIDDWVRESVARWVEDEVGKMDAASAFVHIPPHFVQDLQANLDHDGSKDPGLNERSYGQGEEFEGIDFGACWDTNTFSSYALTTVTNGALENLPKALSSVSINMVDMGDIHSMIGGTASATLYSPWIRLEGGEKARFVLGPDYN</sequence>
<name>A0A8H5H048_9AGAR</name>
<gene>
    <name evidence="1" type="ORF">D9758_004702</name>
</gene>
<proteinExistence type="predicted"/>
<accession>A0A8H5H048</accession>
<keyword evidence="2" id="KW-1185">Reference proteome</keyword>
<evidence type="ECO:0000313" key="1">
    <source>
        <dbReference type="EMBL" id="KAF5374261.1"/>
    </source>
</evidence>
<protein>
    <submittedName>
        <fullName evidence="1">Uncharacterized protein</fullName>
    </submittedName>
</protein>
<dbReference type="Proteomes" id="UP000559256">
    <property type="component" value="Unassembled WGS sequence"/>
</dbReference>
<reference evidence="1 2" key="1">
    <citation type="journal article" date="2020" name="ISME J.">
        <title>Uncovering the hidden diversity of litter-decomposition mechanisms in mushroom-forming fungi.</title>
        <authorList>
            <person name="Floudas D."/>
            <person name="Bentzer J."/>
            <person name="Ahren D."/>
            <person name="Johansson T."/>
            <person name="Persson P."/>
            <person name="Tunlid A."/>
        </authorList>
    </citation>
    <scope>NUCLEOTIDE SEQUENCE [LARGE SCALE GENOMIC DNA]</scope>
    <source>
        <strain evidence="1 2">CBS 291.85</strain>
    </source>
</reference>
<organism evidence="1 2">
    <name type="scientific">Tetrapyrgos nigripes</name>
    <dbReference type="NCBI Taxonomy" id="182062"/>
    <lineage>
        <taxon>Eukaryota</taxon>
        <taxon>Fungi</taxon>
        <taxon>Dikarya</taxon>
        <taxon>Basidiomycota</taxon>
        <taxon>Agaricomycotina</taxon>
        <taxon>Agaricomycetes</taxon>
        <taxon>Agaricomycetidae</taxon>
        <taxon>Agaricales</taxon>
        <taxon>Marasmiineae</taxon>
        <taxon>Marasmiaceae</taxon>
        <taxon>Tetrapyrgos</taxon>
    </lineage>
</organism>
<dbReference type="AlphaFoldDB" id="A0A8H5H048"/>
<dbReference type="EMBL" id="JAACJM010000002">
    <property type="protein sequence ID" value="KAF5374261.1"/>
    <property type="molecule type" value="Genomic_DNA"/>
</dbReference>
<dbReference type="OrthoDB" id="783096at2759"/>